<evidence type="ECO:0000313" key="1">
    <source>
        <dbReference type="EMBL" id="GGD74136.1"/>
    </source>
</evidence>
<reference evidence="1" key="1">
    <citation type="journal article" date="2014" name="Int. J. Syst. Evol. Microbiol.">
        <title>Complete genome sequence of Corynebacterium casei LMG S-19264T (=DSM 44701T), isolated from a smear-ripened cheese.</title>
        <authorList>
            <consortium name="US DOE Joint Genome Institute (JGI-PGF)"/>
            <person name="Walter F."/>
            <person name="Albersmeier A."/>
            <person name="Kalinowski J."/>
            <person name="Ruckert C."/>
        </authorList>
    </citation>
    <scope>NUCLEOTIDE SEQUENCE</scope>
    <source>
        <strain evidence="1">CGMCC 1.15360</strain>
    </source>
</reference>
<sequence>MKDSEAFEREDRYIVIKRKHLSEEQATAIDQTLEMYDVAQVPLAVVVEGDWPEYETVWKMIEGRVTGIASQPAQMAPDGLAAELAVLDAKATPGPWYRLDPPWISGDVETTIMAESPDPHVARFICDFDFAGMFEEDDGKKSECPDADADLILALRNSLPAIIASLSASNDSNAMRDALTLARNRLQALAVRAPFNSAEGFDASRWADEATEALNTP</sequence>
<reference evidence="1" key="2">
    <citation type="submission" date="2020-09" db="EMBL/GenBank/DDBJ databases">
        <authorList>
            <person name="Sun Q."/>
            <person name="Zhou Y."/>
        </authorList>
    </citation>
    <scope>NUCLEOTIDE SEQUENCE</scope>
    <source>
        <strain evidence="1">CGMCC 1.15360</strain>
    </source>
</reference>
<keyword evidence="2" id="KW-1185">Reference proteome</keyword>
<name>A0A916Z543_9SPHN</name>
<dbReference type="Proteomes" id="UP000612349">
    <property type="component" value="Unassembled WGS sequence"/>
</dbReference>
<evidence type="ECO:0000313" key="2">
    <source>
        <dbReference type="Proteomes" id="UP000612349"/>
    </source>
</evidence>
<dbReference type="EMBL" id="BMIP01000005">
    <property type="protein sequence ID" value="GGD74136.1"/>
    <property type="molecule type" value="Genomic_DNA"/>
</dbReference>
<dbReference type="OrthoDB" id="5465318at2"/>
<proteinExistence type="predicted"/>
<comment type="caution">
    <text evidence="1">The sequence shown here is derived from an EMBL/GenBank/DDBJ whole genome shotgun (WGS) entry which is preliminary data.</text>
</comment>
<protein>
    <submittedName>
        <fullName evidence="1">Uncharacterized protein</fullName>
    </submittedName>
</protein>
<accession>A0A916Z543</accession>
<dbReference type="AlphaFoldDB" id="A0A916Z543"/>
<dbReference type="RefSeq" id="WP_066777013.1">
    <property type="nucleotide sequence ID" value="NZ_BMIP01000005.1"/>
</dbReference>
<gene>
    <name evidence="1" type="ORF">GCM10010990_24730</name>
</gene>
<organism evidence="1 2">
    <name type="scientific">Croceicoccus mobilis</name>
    <dbReference type="NCBI Taxonomy" id="1703339"/>
    <lineage>
        <taxon>Bacteria</taxon>
        <taxon>Pseudomonadati</taxon>
        <taxon>Pseudomonadota</taxon>
        <taxon>Alphaproteobacteria</taxon>
        <taxon>Sphingomonadales</taxon>
        <taxon>Erythrobacteraceae</taxon>
        <taxon>Croceicoccus</taxon>
    </lineage>
</organism>